<dbReference type="Pfam" id="PF00583">
    <property type="entry name" value="Acetyltransf_1"/>
    <property type="match status" value="1"/>
</dbReference>
<dbReference type="Gene3D" id="3.40.630.30">
    <property type="match status" value="1"/>
</dbReference>
<dbReference type="PROSITE" id="PS51186">
    <property type="entry name" value="GNAT"/>
    <property type="match status" value="1"/>
</dbReference>
<sequence>MEVMRRVAAAEAAAFQRYGTGRQFGPLWGVVAAPGLPLNAAWHDGSRPFATADLRAYLTFAQAWGVEAWVHVLSAFAPGVLPALQEADFALHHVLHLYTHDLEARPAAPPLEVVPSADPAGWAALSARGFGSGSEAVMRAVAQAPGTHLFTAQVDGRPAGTAALSLTDGVAAFHGTSTLAEFRERGVQAALLAARLRAAHEGGATLATVFVTPGTGSERNVIRAGFRLSGARLSFTPR</sequence>
<evidence type="ECO:0000259" key="1">
    <source>
        <dbReference type="PROSITE" id="PS51186"/>
    </source>
</evidence>
<evidence type="ECO:0000313" key="2">
    <source>
        <dbReference type="EMBL" id="MDP9763579.1"/>
    </source>
</evidence>
<dbReference type="InterPro" id="IPR016181">
    <property type="entry name" value="Acyl_CoA_acyltransferase"/>
</dbReference>
<name>A0ABT9MAG0_9DEIO</name>
<dbReference type="SUPFAM" id="SSF55729">
    <property type="entry name" value="Acyl-CoA N-acyltransferases (Nat)"/>
    <property type="match status" value="1"/>
</dbReference>
<feature type="domain" description="N-acetyltransferase" evidence="1">
    <location>
        <begin position="102"/>
        <end position="238"/>
    </location>
</feature>
<proteinExistence type="predicted"/>
<organism evidence="2 3">
    <name type="scientific">Deinococcus enclensis</name>
    <dbReference type="NCBI Taxonomy" id="1049582"/>
    <lineage>
        <taxon>Bacteria</taxon>
        <taxon>Thermotogati</taxon>
        <taxon>Deinococcota</taxon>
        <taxon>Deinococci</taxon>
        <taxon>Deinococcales</taxon>
        <taxon>Deinococcaceae</taxon>
        <taxon>Deinococcus</taxon>
    </lineage>
</organism>
<gene>
    <name evidence="2" type="ORF">QO006_000996</name>
</gene>
<keyword evidence="3" id="KW-1185">Reference proteome</keyword>
<comment type="caution">
    <text evidence="2">The sequence shown here is derived from an EMBL/GenBank/DDBJ whole genome shotgun (WGS) entry which is preliminary data.</text>
</comment>
<dbReference type="EMBL" id="JAURUR010000002">
    <property type="protein sequence ID" value="MDP9763579.1"/>
    <property type="molecule type" value="Genomic_DNA"/>
</dbReference>
<dbReference type="InterPro" id="IPR000182">
    <property type="entry name" value="GNAT_dom"/>
</dbReference>
<protein>
    <submittedName>
        <fullName evidence="2">GNAT superfamily N-acetyltransferase</fullName>
    </submittedName>
</protein>
<accession>A0ABT9MAG0</accession>
<evidence type="ECO:0000313" key="3">
    <source>
        <dbReference type="Proteomes" id="UP001232163"/>
    </source>
</evidence>
<dbReference type="Proteomes" id="UP001232163">
    <property type="component" value="Unassembled WGS sequence"/>
</dbReference>
<reference evidence="2 3" key="1">
    <citation type="submission" date="2023-07" db="EMBL/GenBank/DDBJ databases">
        <title>Genomic Encyclopedia of Type Strains, Phase IV (KMG-IV): sequencing the most valuable type-strain genomes for metagenomic binning, comparative biology and taxonomic classification.</title>
        <authorList>
            <person name="Goeker M."/>
        </authorList>
    </citation>
    <scope>NUCLEOTIDE SEQUENCE [LARGE SCALE GENOMIC DNA]</scope>
    <source>
        <strain evidence="2 3">NIO-1023</strain>
    </source>
</reference>